<organism evidence="1">
    <name type="scientific">Arundo donax</name>
    <name type="common">Giant reed</name>
    <name type="synonym">Donax arundinaceus</name>
    <dbReference type="NCBI Taxonomy" id="35708"/>
    <lineage>
        <taxon>Eukaryota</taxon>
        <taxon>Viridiplantae</taxon>
        <taxon>Streptophyta</taxon>
        <taxon>Embryophyta</taxon>
        <taxon>Tracheophyta</taxon>
        <taxon>Spermatophyta</taxon>
        <taxon>Magnoliopsida</taxon>
        <taxon>Liliopsida</taxon>
        <taxon>Poales</taxon>
        <taxon>Poaceae</taxon>
        <taxon>PACMAD clade</taxon>
        <taxon>Arundinoideae</taxon>
        <taxon>Arundineae</taxon>
        <taxon>Arundo</taxon>
    </lineage>
</organism>
<sequence>MVYDNGYFLSSIFVFKSYATSHFVICQIKKKERNKEE</sequence>
<proteinExistence type="predicted"/>
<evidence type="ECO:0000313" key="1">
    <source>
        <dbReference type="EMBL" id="JAE01775.1"/>
    </source>
</evidence>
<name>A0A0A9ELZ9_ARUDO</name>
<dbReference type="AlphaFoldDB" id="A0A0A9ELZ9"/>
<accession>A0A0A9ELZ9</accession>
<protein>
    <submittedName>
        <fullName evidence="1">Uncharacterized protein</fullName>
    </submittedName>
</protein>
<dbReference type="EMBL" id="GBRH01196121">
    <property type="protein sequence ID" value="JAE01775.1"/>
    <property type="molecule type" value="Transcribed_RNA"/>
</dbReference>
<reference evidence="1" key="1">
    <citation type="submission" date="2014-09" db="EMBL/GenBank/DDBJ databases">
        <authorList>
            <person name="Magalhaes I.L.F."/>
            <person name="Oliveira U."/>
            <person name="Santos F.R."/>
            <person name="Vidigal T.H.D.A."/>
            <person name="Brescovit A.D."/>
            <person name="Santos A.J."/>
        </authorList>
    </citation>
    <scope>NUCLEOTIDE SEQUENCE</scope>
    <source>
        <tissue evidence="1">Shoot tissue taken approximately 20 cm above the soil surface</tissue>
    </source>
</reference>
<reference evidence="1" key="2">
    <citation type="journal article" date="2015" name="Data Brief">
        <title>Shoot transcriptome of the giant reed, Arundo donax.</title>
        <authorList>
            <person name="Barrero R.A."/>
            <person name="Guerrero F.D."/>
            <person name="Moolhuijzen P."/>
            <person name="Goolsby J.A."/>
            <person name="Tidwell J."/>
            <person name="Bellgard S.E."/>
            <person name="Bellgard M.I."/>
        </authorList>
    </citation>
    <scope>NUCLEOTIDE SEQUENCE</scope>
    <source>
        <tissue evidence="1">Shoot tissue taken approximately 20 cm above the soil surface</tissue>
    </source>
</reference>